<dbReference type="PANTHER" id="PTHR30024">
    <property type="entry name" value="ALIPHATIC SULFONATES-BINDING PROTEIN-RELATED"/>
    <property type="match status" value="1"/>
</dbReference>
<dbReference type="SUPFAM" id="SSF53850">
    <property type="entry name" value="Periplasmic binding protein-like II"/>
    <property type="match status" value="1"/>
</dbReference>
<feature type="domain" description="Solute-binding protein family 3/N-terminal" evidence="8">
    <location>
        <begin position="27"/>
        <end position="244"/>
    </location>
</feature>
<evidence type="ECO:0000259" key="8">
    <source>
        <dbReference type="SMART" id="SM00062"/>
    </source>
</evidence>
<dbReference type="InterPro" id="IPR015168">
    <property type="entry name" value="SsuA/THI5"/>
</dbReference>
<feature type="chain" id="PRO_5040928719" description="Putative aliphatic sulfonates-binding protein" evidence="7">
    <location>
        <begin position="26"/>
        <end position="316"/>
    </location>
</feature>
<evidence type="ECO:0000313" key="10">
    <source>
        <dbReference type="Proteomes" id="UP001143364"/>
    </source>
</evidence>
<dbReference type="InterPro" id="IPR001638">
    <property type="entry name" value="Solute-binding_3/MltF_N"/>
</dbReference>
<dbReference type="Gene3D" id="3.40.190.10">
    <property type="entry name" value="Periplasmic binding protein-like II"/>
    <property type="match status" value="2"/>
</dbReference>
<dbReference type="FunFam" id="3.40.190.10:FF:000050">
    <property type="entry name" value="Sulfonate ABC transporter substrate-binding protein"/>
    <property type="match status" value="1"/>
</dbReference>
<keyword evidence="10" id="KW-1185">Reference proteome</keyword>
<comment type="subcellular location">
    <subcellularLocation>
        <location evidence="1">Periplasm</location>
    </subcellularLocation>
</comment>
<feature type="signal peptide" evidence="7">
    <location>
        <begin position="1"/>
        <end position="25"/>
    </location>
</feature>
<comment type="function">
    <text evidence="5">Part of a binding-protein-dependent transport system for aliphatic sulfonates. Putative binding protein.</text>
</comment>
<comment type="caution">
    <text evidence="9">The sequence shown here is derived from an EMBL/GenBank/DDBJ whole genome shotgun (WGS) entry which is preliminary data.</text>
</comment>
<dbReference type="GO" id="GO:0042626">
    <property type="term" value="F:ATPase-coupled transmembrane transporter activity"/>
    <property type="evidence" value="ECO:0007669"/>
    <property type="project" value="InterPro"/>
</dbReference>
<dbReference type="InterPro" id="IPR010067">
    <property type="entry name" value="ABC_SsuA_sub-bd"/>
</dbReference>
<accession>A0A9W6JM69</accession>
<evidence type="ECO:0000256" key="3">
    <source>
        <dbReference type="ARBA" id="ARBA00022448"/>
    </source>
</evidence>
<dbReference type="SMART" id="SM00062">
    <property type="entry name" value="PBPb"/>
    <property type="match status" value="1"/>
</dbReference>
<reference evidence="9" key="1">
    <citation type="journal article" date="2014" name="Int. J. Syst. Evol. Microbiol.">
        <title>Complete genome sequence of Corynebacterium casei LMG S-19264T (=DSM 44701T), isolated from a smear-ripened cheese.</title>
        <authorList>
            <consortium name="US DOE Joint Genome Institute (JGI-PGF)"/>
            <person name="Walter F."/>
            <person name="Albersmeier A."/>
            <person name="Kalinowski J."/>
            <person name="Ruckert C."/>
        </authorList>
    </citation>
    <scope>NUCLEOTIDE SEQUENCE</scope>
    <source>
        <strain evidence="9">VKM B-2555</strain>
    </source>
</reference>
<dbReference type="GO" id="GO:0042597">
    <property type="term" value="C:periplasmic space"/>
    <property type="evidence" value="ECO:0007669"/>
    <property type="project" value="UniProtKB-SubCell"/>
</dbReference>
<dbReference type="NCBIfam" id="TIGR01728">
    <property type="entry name" value="SsuA_fam"/>
    <property type="match status" value="1"/>
</dbReference>
<reference evidence="9" key="2">
    <citation type="submission" date="2023-01" db="EMBL/GenBank/DDBJ databases">
        <authorList>
            <person name="Sun Q."/>
            <person name="Evtushenko L."/>
        </authorList>
    </citation>
    <scope>NUCLEOTIDE SEQUENCE</scope>
    <source>
        <strain evidence="9">VKM B-2555</strain>
    </source>
</reference>
<dbReference type="AlphaFoldDB" id="A0A9W6JM69"/>
<gene>
    <name evidence="9" type="ORF">GCM10008171_34980</name>
</gene>
<dbReference type="PANTHER" id="PTHR30024:SF42">
    <property type="entry name" value="ALIPHATIC SULFONATES-BINDING PROTEIN-RELATED"/>
    <property type="match status" value="1"/>
</dbReference>
<evidence type="ECO:0000256" key="1">
    <source>
        <dbReference type="ARBA" id="ARBA00004418"/>
    </source>
</evidence>
<keyword evidence="3" id="KW-0813">Transport</keyword>
<dbReference type="RefSeq" id="WP_271206046.1">
    <property type="nucleotide sequence ID" value="NZ_BSFK01000016.1"/>
</dbReference>
<organism evidence="9 10">
    <name type="scientific">Methylopila jiangsuensis</name>
    <dbReference type="NCBI Taxonomy" id="586230"/>
    <lineage>
        <taxon>Bacteria</taxon>
        <taxon>Pseudomonadati</taxon>
        <taxon>Pseudomonadota</taxon>
        <taxon>Alphaproteobacteria</taxon>
        <taxon>Hyphomicrobiales</taxon>
        <taxon>Methylopilaceae</taxon>
        <taxon>Methylopila</taxon>
    </lineage>
</organism>
<evidence type="ECO:0000256" key="5">
    <source>
        <dbReference type="ARBA" id="ARBA00055538"/>
    </source>
</evidence>
<keyword evidence="4 7" id="KW-0732">Signal</keyword>
<proteinExistence type="inferred from homology"/>
<dbReference type="Pfam" id="PF09084">
    <property type="entry name" value="NMT1"/>
    <property type="match status" value="1"/>
</dbReference>
<name>A0A9W6JM69_9HYPH</name>
<evidence type="ECO:0000256" key="2">
    <source>
        <dbReference type="ARBA" id="ARBA00010742"/>
    </source>
</evidence>
<dbReference type="GO" id="GO:0016020">
    <property type="term" value="C:membrane"/>
    <property type="evidence" value="ECO:0007669"/>
    <property type="project" value="InterPro"/>
</dbReference>
<protein>
    <recommendedName>
        <fullName evidence="6">Putative aliphatic sulfonates-binding protein</fullName>
    </recommendedName>
</protein>
<comment type="similarity">
    <text evidence="2">Belongs to the bacterial solute-binding protein SsuA/TauA family.</text>
</comment>
<sequence>MSVRFLARAAAVAAATVLFAASASAETVRISFQRSSTLLITLKTNGELEKRLKPLGFDVSWHEMTAGVIPTMTARAVDIHADVADAVPVFTQAANVDLTYFAKESASPKAQAILAPKGSPIAELKDLNGKRIGVQKGSGAHFLLVANLARAGLSVSDVQISYLQPQDARPAFDRGVIDAWSVWDPYLAQVEAETGARVLADGSNGTSTYKRYYLVNSEFAAQHPQVVRTVYAALQEAGRWVKADRRRSAELLSPLWKGVPVPVIEAITERRSYDVQPVLAEDLATQQEIADAFAESNLLPKAIELKSAKTFDPTAP</sequence>
<evidence type="ECO:0000256" key="6">
    <source>
        <dbReference type="ARBA" id="ARBA00070228"/>
    </source>
</evidence>
<dbReference type="Proteomes" id="UP001143364">
    <property type="component" value="Unassembled WGS sequence"/>
</dbReference>
<evidence type="ECO:0000313" key="9">
    <source>
        <dbReference type="EMBL" id="GLK78244.1"/>
    </source>
</evidence>
<evidence type="ECO:0000256" key="7">
    <source>
        <dbReference type="SAM" id="SignalP"/>
    </source>
</evidence>
<dbReference type="EMBL" id="BSFK01000016">
    <property type="protein sequence ID" value="GLK78244.1"/>
    <property type="molecule type" value="Genomic_DNA"/>
</dbReference>
<evidence type="ECO:0000256" key="4">
    <source>
        <dbReference type="ARBA" id="ARBA00022729"/>
    </source>
</evidence>